<dbReference type="OrthoDB" id="7029178at2"/>
<reference evidence="9 10" key="1">
    <citation type="journal article" date="2014" name="Int. J. Syst. Evol. Microbiol.">
        <title>Oceanisphaera profunda sp. nov., a marine bacterium isolated from deep-sea sediment, and emended description of the genus Oceanisphaera.</title>
        <authorList>
            <person name="Xu Z."/>
            <person name="Zhang X.Y."/>
            <person name="Su H.N."/>
            <person name="Yu Z.C."/>
            <person name="Liu C."/>
            <person name="Li H."/>
            <person name="Chen X.L."/>
            <person name="Song X.Y."/>
            <person name="Xie B.B."/>
            <person name="Qin Q.L."/>
            <person name="Zhou B.C."/>
            <person name="Shi M."/>
            <person name="Huang Y."/>
            <person name="Zhang Y.Z."/>
        </authorList>
    </citation>
    <scope>NUCLEOTIDE SEQUENCE [LARGE SCALE GENOMIC DNA]</scope>
    <source>
        <strain evidence="9 10">SM1222</strain>
    </source>
</reference>
<evidence type="ECO:0000256" key="8">
    <source>
        <dbReference type="RuleBase" id="RU363041"/>
    </source>
</evidence>
<feature type="transmembrane region" description="Helical" evidence="8">
    <location>
        <begin position="103"/>
        <end position="125"/>
    </location>
</feature>
<dbReference type="InterPro" id="IPR052017">
    <property type="entry name" value="TSUP"/>
</dbReference>
<evidence type="ECO:0000256" key="3">
    <source>
        <dbReference type="ARBA" id="ARBA00022448"/>
    </source>
</evidence>
<feature type="transmembrane region" description="Helical" evidence="8">
    <location>
        <begin position="174"/>
        <end position="194"/>
    </location>
</feature>
<keyword evidence="5 8" id="KW-0812">Transmembrane</keyword>
<feature type="transmembrane region" description="Helical" evidence="8">
    <location>
        <begin position="236"/>
        <end position="254"/>
    </location>
</feature>
<name>A0A1Y0D6G4_9GAMM</name>
<feature type="transmembrane region" description="Helical" evidence="8">
    <location>
        <begin position="45"/>
        <end position="67"/>
    </location>
</feature>
<feature type="transmembrane region" description="Helical" evidence="8">
    <location>
        <begin position="137"/>
        <end position="162"/>
    </location>
</feature>
<evidence type="ECO:0000256" key="1">
    <source>
        <dbReference type="ARBA" id="ARBA00004651"/>
    </source>
</evidence>
<keyword evidence="3" id="KW-0813">Transport</keyword>
<proteinExistence type="inferred from homology"/>
<dbReference type="RefSeq" id="WP_087037342.1">
    <property type="nucleotide sequence ID" value="NZ_CP021377.1"/>
</dbReference>
<keyword evidence="6 8" id="KW-1133">Transmembrane helix</keyword>
<evidence type="ECO:0000313" key="9">
    <source>
        <dbReference type="EMBL" id="ART83131.1"/>
    </source>
</evidence>
<dbReference type="KEGG" id="opf:CBP31_11320"/>
<feature type="transmembrane region" description="Helical" evidence="8">
    <location>
        <begin position="12"/>
        <end position="39"/>
    </location>
</feature>
<dbReference type="Pfam" id="PF01925">
    <property type="entry name" value="TauE"/>
    <property type="match status" value="1"/>
</dbReference>
<keyword evidence="4 8" id="KW-1003">Cell membrane</keyword>
<dbReference type="GO" id="GO:0005886">
    <property type="term" value="C:plasma membrane"/>
    <property type="evidence" value="ECO:0007669"/>
    <property type="project" value="UniProtKB-SubCell"/>
</dbReference>
<dbReference type="PANTHER" id="PTHR30269">
    <property type="entry name" value="TRANSMEMBRANE PROTEIN YFCA"/>
    <property type="match status" value="1"/>
</dbReference>
<accession>A0A1Y0D6G4</accession>
<dbReference type="AlphaFoldDB" id="A0A1Y0D6G4"/>
<evidence type="ECO:0000256" key="5">
    <source>
        <dbReference type="ARBA" id="ARBA00022692"/>
    </source>
</evidence>
<dbReference type="PANTHER" id="PTHR30269:SF37">
    <property type="entry name" value="MEMBRANE TRANSPORTER PROTEIN"/>
    <property type="match status" value="1"/>
</dbReference>
<sequence>MKLINFIIEAPWLFLIIAGFAGYFQTVTGFGLGMIVMGLAGGLGIAPVATVAAVISLMTLVNCVVALPGRLHHVHWPSVRATTLGIIPTIVVGVLLLDYLSDGAATVVQILLGLVILYAASGLLLKANRQEQVASRASFVLFGGLSGFLGGLFGIAGPPLIYHYYRQPLELIRIRNTLILMFAVTSGLRTLFVVGRGEMNMDILTLTVWAFPVIAVATWIGRHWPPPFSAATMRRLVFIILMLIGVSLIVAGLFS</sequence>
<comment type="subcellular location">
    <subcellularLocation>
        <location evidence="1 8">Cell membrane</location>
        <topology evidence="1 8">Multi-pass membrane protein</topology>
    </subcellularLocation>
</comment>
<gene>
    <name evidence="9" type="ORF">CBP31_11320</name>
</gene>
<feature type="transmembrane region" description="Helical" evidence="8">
    <location>
        <begin position="206"/>
        <end position="224"/>
    </location>
</feature>
<dbReference type="EMBL" id="CP021377">
    <property type="protein sequence ID" value="ART83131.1"/>
    <property type="molecule type" value="Genomic_DNA"/>
</dbReference>
<evidence type="ECO:0000256" key="2">
    <source>
        <dbReference type="ARBA" id="ARBA00009142"/>
    </source>
</evidence>
<feature type="transmembrane region" description="Helical" evidence="8">
    <location>
        <begin position="79"/>
        <end position="97"/>
    </location>
</feature>
<organism evidence="9 10">
    <name type="scientific">Oceanisphaera profunda</name>
    <dbReference type="NCBI Taxonomy" id="1416627"/>
    <lineage>
        <taxon>Bacteria</taxon>
        <taxon>Pseudomonadati</taxon>
        <taxon>Pseudomonadota</taxon>
        <taxon>Gammaproteobacteria</taxon>
        <taxon>Aeromonadales</taxon>
        <taxon>Aeromonadaceae</taxon>
        <taxon>Oceanisphaera</taxon>
    </lineage>
</organism>
<keyword evidence="10" id="KW-1185">Reference proteome</keyword>
<comment type="similarity">
    <text evidence="2 8">Belongs to the 4-toluene sulfonate uptake permease (TSUP) (TC 2.A.102) family.</text>
</comment>
<keyword evidence="7 8" id="KW-0472">Membrane</keyword>
<evidence type="ECO:0000313" key="10">
    <source>
        <dbReference type="Proteomes" id="UP000243937"/>
    </source>
</evidence>
<dbReference type="Proteomes" id="UP000243937">
    <property type="component" value="Chromosome"/>
</dbReference>
<dbReference type="InterPro" id="IPR002781">
    <property type="entry name" value="TM_pro_TauE-like"/>
</dbReference>
<evidence type="ECO:0000256" key="4">
    <source>
        <dbReference type="ARBA" id="ARBA00022475"/>
    </source>
</evidence>
<protein>
    <recommendedName>
        <fullName evidence="8">Probable membrane transporter protein</fullName>
    </recommendedName>
</protein>
<evidence type="ECO:0000256" key="7">
    <source>
        <dbReference type="ARBA" id="ARBA00023136"/>
    </source>
</evidence>
<evidence type="ECO:0000256" key="6">
    <source>
        <dbReference type="ARBA" id="ARBA00022989"/>
    </source>
</evidence>